<proteinExistence type="predicted"/>
<dbReference type="GeneID" id="36292051"/>
<evidence type="ECO:0000313" key="2">
    <source>
        <dbReference type="EMBL" id="OAF54476.1"/>
    </source>
</evidence>
<dbReference type="Proteomes" id="UP000077154">
    <property type="component" value="Unassembled WGS sequence"/>
</dbReference>
<evidence type="ECO:0000256" key="1">
    <source>
        <dbReference type="SAM" id="MobiDB-lite"/>
    </source>
</evidence>
<protein>
    <submittedName>
        <fullName evidence="2">Uncharacterized protein</fullName>
    </submittedName>
</protein>
<feature type="region of interest" description="Disordered" evidence="1">
    <location>
        <begin position="1"/>
        <end position="156"/>
    </location>
</feature>
<dbReference type="OrthoDB" id="3063476at2759"/>
<dbReference type="PANTHER" id="PTHR34693:SF1">
    <property type="entry name" value="PROTEIN PAR32"/>
    <property type="match status" value="1"/>
</dbReference>
<dbReference type="RefSeq" id="XP_024319781.1">
    <property type="nucleotide sequence ID" value="XM_024472553.1"/>
</dbReference>
<reference evidence="2" key="1">
    <citation type="submission" date="2016-03" db="EMBL/GenBank/DDBJ databases">
        <title>Updated assembly of Pseudogymnoascus destructans, the fungus causing white-nose syndrome of bats.</title>
        <authorList>
            <person name="Palmer J.M."/>
            <person name="Drees K.P."/>
            <person name="Foster J.T."/>
            <person name="Lindner D.L."/>
        </authorList>
    </citation>
    <scope>NUCLEOTIDE SEQUENCE [LARGE SCALE GENOMIC DNA]</scope>
    <source>
        <strain evidence="2">20631-21</strain>
    </source>
</reference>
<sequence>MPDTTPPSSEAADPSPYEEATRRSTSTSRYAAHGRGGAGNISAAPPPPVSPTDLETPTLKEEVYTTGRGGSGNMVANTGKAGARRAQDVVALPRRESEGAHVGRGGAANIVKVPTRGQGEESSVGAKDEREGKERKEVKEKKEGKGKGKNIEGAPVEEGVVERGRRWVAGLVRRGS</sequence>
<feature type="compositionally biased region" description="Basic and acidic residues" evidence="1">
    <location>
        <begin position="126"/>
        <end position="150"/>
    </location>
</feature>
<accession>A0A176ZX20</accession>
<gene>
    <name evidence="2" type="ORF">VC83_09014</name>
</gene>
<name>A0A176ZX20_9PEZI</name>
<organism evidence="2">
    <name type="scientific">Pseudogymnoascus destructans</name>
    <dbReference type="NCBI Taxonomy" id="655981"/>
    <lineage>
        <taxon>Eukaryota</taxon>
        <taxon>Fungi</taxon>
        <taxon>Dikarya</taxon>
        <taxon>Ascomycota</taxon>
        <taxon>Pezizomycotina</taxon>
        <taxon>Leotiomycetes</taxon>
        <taxon>Thelebolales</taxon>
        <taxon>Thelebolaceae</taxon>
        <taxon>Pseudogymnoascus</taxon>
    </lineage>
</organism>
<dbReference type="InterPro" id="IPR022024">
    <property type="entry name" value="DUF3602"/>
</dbReference>
<dbReference type="Pfam" id="PF12223">
    <property type="entry name" value="DUF3602"/>
    <property type="match status" value="1"/>
</dbReference>
<dbReference type="VEuPathDB" id="FungiDB:GMDG_06480"/>
<dbReference type="PANTHER" id="PTHR34693">
    <property type="entry name" value="PROTEIN PAR32"/>
    <property type="match status" value="1"/>
</dbReference>
<dbReference type="InterPro" id="IPR053203">
    <property type="entry name" value="Cisplatin_resist-associated"/>
</dbReference>
<dbReference type="EMBL" id="KV441421">
    <property type="protein sequence ID" value="OAF54476.1"/>
    <property type="molecule type" value="Genomic_DNA"/>
</dbReference>
<dbReference type="AlphaFoldDB" id="A0A176ZX20"/>